<keyword evidence="4" id="KW-0411">Iron-sulfur</keyword>
<evidence type="ECO:0000256" key="4">
    <source>
        <dbReference type="ARBA" id="ARBA00023014"/>
    </source>
</evidence>
<dbReference type="EMBL" id="BDFE01000007">
    <property type="protein sequence ID" value="GAU07751.1"/>
    <property type="molecule type" value="Genomic_DNA"/>
</dbReference>
<keyword evidence="1" id="KW-0004">4Fe-4S</keyword>
<feature type="domain" description="4Fe-4S ferredoxin-type" evidence="5">
    <location>
        <begin position="45"/>
        <end position="76"/>
    </location>
</feature>
<gene>
    <name evidence="6" type="ORF">DPF_0450</name>
</gene>
<dbReference type="GO" id="GO:0046872">
    <property type="term" value="F:metal ion binding"/>
    <property type="evidence" value="ECO:0007669"/>
    <property type="project" value="UniProtKB-KW"/>
</dbReference>
<evidence type="ECO:0000256" key="1">
    <source>
        <dbReference type="ARBA" id="ARBA00022485"/>
    </source>
</evidence>
<dbReference type="OrthoDB" id="9789030at2"/>
<dbReference type="Pfam" id="PF13247">
    <property type="entry name" value="Fer4_11"/>
    <property type="match status" value="1"/>
</dbReference>
<dbReference type="PROSITE" id="PS51379">
    <property type="entry name" value="4FE4S_FER_2"/>
    <property type="match status" value="3"/>
</dbReference>
<keyword evidence="2" id="KW-0479">Metal-binding</keyword>
<dbReference type="AlphaFoldDB" id="A0A194AF83"/>
<feature type="domain" description="4Fe-4S ferredoxin-type" evidence="5">
    <location>
        <begin position="77"/>
        <end position="106"/>
    </location>
</feature>
<dbReference type="InterPro" id="IPR017896">
    <property type="entry name" value="4Fe4S_Fe-S-bd"/>
</dbReference>
<dbReference type="PROSITE" id="PS00198">
    <property type="entry name" value="4FE4S_FER_1"/>
    <property type="match status" value="2"/>
</dbReference>
<sequence>MKLLRALRMERCIGCHSCSLACARMVHQTLSWERAGIRIHSAGGLSTGFTAQVCLGCNPAPCAAVCPTGALTQRKNGGVIFKKKKCIGCEECVPACPVEAILMDRTTGLPVMCIHCGRCVAFCPHDCLEMVDTDKEHGKDNIDQQENRDVERETS</sequence>
<accession>A0A194AF83</accession>
<dbReference type="CDD" id="cd16370">
    <property type="entry name" value="DMSOR_beta_like"/>
    <property type="match status" value="1"/>
</dbReference>
<dbReference type="Gene3D" id="3.30.70.20">
    <property type="match status" value="3"/>
</dbReference>
<evidence type="ECO:0000256" key="3">
    <source>
        <dbReference type="ARBA" id="ARBA00023004"/>
    </source>
</evidence>
<dbReference type="Proteomes" id="UP000095200">
    <property type="component" value="Unassembled WGS sequence"/>
</dbReference>
<feature type="domain" description="4Fe-4S ferredoxin-type" evidence="5">
    <location>
        <begin position="113"/>
        <end position="133"/>
    </location>
</feature>
<dbReference type="InterPro" id="IPR017900">
    <property type="entry name" value="4Fe4S_Fe_S_CS"/>
</dbReference>
<dbReference type="RefSeq" id="WP_069857260.1">
    <property type="nucleotide sequence ID" value="NZ_BDFE01000007.1"/>
</dbReference>
<keyword evidence="3" id="KW-0408">Iron</keyword>
<name>A0A194AF83_9BACT</name>
<dbReference type="InterPro" id="IPR050294">
    <property type="entry name" value="RnfB_subfamily"/>
</dbReference>
<keyword evidence="7" id="KW-1185">Reference proteome</keyword>
<comment type="caution">
    <text evidence="6">The sequence shown here is derived from an EMBL/GenBank/DDBJ whole genome shotgun (WGS) entry which is preliminary data.</text>
</comment>
<protein>
    <submittedName>
        <fullName evidence="6">(Fe-S)-binding protein</fullName>
    </submittedName>
</protein>
<dbReference type="PANTHER" id="PTHR42859:SF15">
    <property type="entry name" value="IRON-SULFUR CLUSTER BINDING PROTEIN"/>
    <property type="match status" value="1"/>
</dbReference>
<organism evidence="6 7">
    <name type="scientific">Desulfoplanes formicivorans</name>
    <dbReference type="NCBI Taxonomy" id="1592317"/>
    <lineage>
        <taxon>Bacteria</taxon>
        <taxon>Pseudomonadati</taxon>
        <taxon>Thermodesulfobacteriota</taxon>
        <taxon>Desulfovibrionia</taxon>
        <taxon>Desulfovibrionales</taxon>
        <taxon>Desulfoplanaceae</taxon>
        <taxon>Desulfoplanes</taxon>
    </lineage>
</organism>
<dbReference type="SUPFAM" id="SSF54862">
    <property type="entry name" value="4Fe-4S ferredoxins"/>
    <property type="match status" value="1"/>
</dbReference>
<dbReference type="PANTHER" id="PTHR42859">
    <property type="entry name" value="OXIDOREDUCTASE"/>
    <property type="match status" value="1"/>
</dbReference>
<evidence type="ECO:0000256" key="2">
    <source>
        <dbReference type="ARBA" id="ARBA00022723"/>
    </source>
</evidence>
<dbReference type="GO" id="GO:0051539">
    <property type="term" value="F:4 iron, 4 sulfur cluster binding"/>
    <property type="evidence" value="ECO:0007669"/>
    <property type="project" value="UniProtKB-KW"/>
</dbReference>
<dbReference type="STRING" id="1592317.DPF_0450"/>
<evidence type="ECO:0000313" key="6">
    <source>
        <dbReference type="EMBL" id="GAU07751.1"/>
    </source>
</evidence>
<evidence type="ECO:0000313" key="7">
    <source>
        <dbReference type="Proteomes" id="UP000095200"/>
    </source>
</evidence>
<reference evidence="7" key="1">
    <citation type="submission" date="2016-06" db="EMBL/GenBank/DDBJ databases">
        <title>Draft genome sequence of Desulfoplanes formicivorans strain Pf12B.</title>
        <authorList>
            <person name="Watanabe M."/>
            <person name="Kojima H."/>
            <person name="Fukui M."/>
        </authorList>
    </citation>
    <scope>NUCLEOTIDE SEQUENCE [LARGE SCALE GENOMIC DNA]</scope>
    <source>
        <strain evidence="7">Pf12B</strain>
    </source>
</reference>
<evidence type="ECO:0000259" key="5">
    <source>
        <dbReference type="PROSITE" id="PS51379"/>
    </source>
</evidence>
<dbReference type="Pfam" id="PF12800">
    <property type="entry name" value="Fer4_4"/>
    <property type="match status" value="1"/>
</dbReference>
<proteinExistence type="predicted"/>